<evidence type="ECO:0000313" key="6">
    <source>
        <dbReference type="EMBL" id="KAG1334949.1"/>
    </source>
</evidence>
<dbReference type="Pfam" id="PF23173">
    <property type="entry name" value="bHLH_SAC51"/>
    <property type="match status" value="1"/>
</dbReference>
<dbReference type="InterPro" id="IPR037546">
    <property type="entry name" value="SAC51-like"/>
</dbReference>
<dbReference type="Gene3D" id="4.10.280.10">
    <property type="entry name" value="Helix-loop-helix DNA-binding domain"/>
    <property type="match status" value="1"/>
</dbReference>
<reference evidence="6" key="2">
    <citation type="submission" date="2019-07" db="EMBL/GenBank/DDBJ databases">
        <authorList>
            <person name="Yang Y."/>
            <person name="Bocs S."/>
            <person name="Baudouin L."/>
        </authorList>
    </citation>
    <scope>NUCLEOTIDE SEQUENCE</scope>
    <source>
        <tissue evidence="6">Spear leaf of Hainan Tall coconut</tissue>
    </source>
</reference>
<dbReference type="PANTHER" id="PTHR36066:SF11">
    <property type="entry name" value="TRANSCRIPTION FACTOR BHLH144"/>
    <property type="match status" value="1"/>
</dbReference>
<evidence type="ECO:0000256" key="3">
    <source>
        <dbReference type="ARBA" id="ARBA00023163"/>
    </source>
</evidence>
<dbReference type="GO" id="GO:0046983">
    <property type="term" value="F:protein dimerization activity"/>
    <property type="evidence" value="ECO:0007669"/>
    <property type="project" value="InterPro"/>
</dbReference>
<feature type="region of interest" description="Disordered" evidence="4">
    <location>
        <begin position="140"/>
        <end position="222"/>
    </location>
</feature>
<evidence type="ECO:0000256" key="4">
    <source>
        <dbReference type="SAM" id="MobiDB-lite"/>
    </source>
</evidence>
<dbReference type="PROSITE" id="PS50888">
    <property type="entry name" value="BHLH"/>
    <property type="match status" value="1"/>
</dbReference>
<reference evidence="6" key="1">
    <citation type="journal article" date="2017" name="Gigascience">
        <title>The genome draft of coconut (Cocos nucifera).</title>
        <authorList>
            <person name="Xiao Y."/>
            <person name="Xu P."/>
            <person name="Fan H."/>
            <person name="Baudouin L."/>
            <person name="Xia W."/>
            <person name="Bocs S."/>
            <person name="Xu J."/>
            <person name="Li Q."/>
            <person name="Guo A."/>
            <person name="Zhou L."/>
            <person name="Li J."/>
            <person name="Wu Y."/>
            <person name="Ma Z."/>
            <person name="Armero A."/>
            <person name="Issali A.E."/>
            <person name="Liu N."/>
            <person name="Peng M."/>
            <person name="Yang Y."/>
        </authorList>
    </citation>
    <scope>NUCLEOTIDE SEQUENCE</scope>
    <source>
        <tissue evidence="6">Spear leaf of Hainan Tall coconut</tissue>
    </source>
</reference>
<dbReference type="SUPFAM" id="SSF47459">
    <property type="entry name" value="HLH, helix-loop-helix DNA-binding domain"/>
    <property type="match status" value="1"/>
</dbReference>
<proteinExistence type="inferred from homology"/>
<comment type="similarity">
    <text evidence="1">Belongs to the bHLH protein family.</text>
</comment>
<dbReference type="OrthoDB" id="1921805at2759"/>
<dbReference type="Proteomes" id="UP000797356">
    <property type="component" value="Chromosome 3"/>
</dbReference>
<feature type="compositionally biased region" description="Acidic residues" evidence="4">
    <location>
        <begin position="140"/>
        <end position="157"/>
    </location>
</feature>
<dbReference type="CDD" id="cd18917">
    <property type="entry name" value="bHLH_AtSAC51_like"/>
    <property type="match status" value="1"/>
</dbReference>
<dbReference type="SMART" id="SM00353">
    <property type="entry name" value="HLH"/>
    <property type="match status" value="1"/>
</dbReference>
<keyword evidence="3" id="KW-0804">Transcription</keyword>
<comment type="caution">
    <text evidence="6">The sequence shown here is derived from an EMBL/GenBank/DDBJ whole genome shotgun (WGS) entry which is preliminary data.</text>
</comment>
<organism evidence="6 7">
    <name type="scientific">Cocos nucifera</name>
    <name type="common">Coconut palm</name>
    <dbReference type="NCBI Taxonomy" id="13894"/>
    <lineage>
        <taxon>Eukaryota</taxon>
        <taxon>Viridiplantae</taxon>
        <taxon>Streptophyta</taxon>
        <taxon>Embryophyta</taxon>
        <taxon>Tracheophyta</taxon>
        <taxon>Spermatophyta</taxon>
        <taxon>Magnoliopsida</taxon>
        <taxon>Liliopsida</taxon>
        <taxon>Arecaceae</taxon>
        <taxon>Arecoideae</taxon>
        <taxon>Cocoseae</taxon>
        <taxon>Attaleinae</taxon>
        <taxon>Cocos</taxon>
    </lineage>
</organism>
<dbReference type="InterPro" id="IPR011598">
    <property type="entry name" value="bHLH_dom"/>
</dbReference>
<sequence>MQRDRRFFSKKASRSRGYEVGSCALDSAAGACDADDSAAAPSFGEALTGMKHHEFPAPLNGVEFQPSETCPKNFVIFDQTYNKSRVMFHPSLAHNFGSSSFDVHGAHAHEAVQSMDGDNYNKGEYSSPHIEDAEEIDALLSSEEEEEEEEEEDEDDVVSTGRTPGNWGGGSPDSSCSFSDGIRSSKSKFDSTNASSSERKREKMKKMVKTLRGIIPGGDRMDTPAVLDEAVKYLKSLKVEVKKLGVQHLDS</sequence>
<name>A0A8K0MZ14_COCNU</name>
<evidence type="ECO:0000259" key="5">
    <source>
        <dbReference type="PROSITE" id="PS50888"/>
    </source>
</evidence>
<protein>
    <submittedName>
        <fullName evidence="6">Transcription factor bHLH144</fullName>
    </submittedName>
</protein>
<evidence type="ECO:0000256" key="2">
    <source>
        <dbReference type="ARBA" id="ARBA00023015"/>
    </source>
</evidence>
<evidence type="ECO:0000313" key="7">
    <source>
        <dbReference type="Proteomes" id="UP000797356"/>
    </source>
</evidence>
<gene>
    <name evidence="6" type="ORF">COCNU_03G010680</name>
</gene>
<evidence type="ECO:0000256" key="1">
    <source>
        <dbReference type="ARBA" id="ARBA00005510"/>
    </source>
</evidence>
<dbReference type="AlphaFoldDB" id="A0A8K0MZ14"/>
<dbReference type="PANTHER" id="PTHR36066">
    <property type="entry name" value="TRANSCRIPTION FACTOR BHLH145"/>
    <property type="match status" value="1"/>
</dbReference>
<keyword evidence="2" id="KW-0805">Transcription regulation</keyword>
<feature type="domain" description="BHLH" evidence="5">
    <location>
        <begin position="188"/>
        <end position="237"/>
    </location>
</feature>
<accession>A0A8K0MZ14</accession>
<keyword evidence="7" id="KW-1185">Reference proteome</keyword>
<feature type="compositionally biased region" description="Polar residues" evidence="4">
    <location>
        <begin position="172"/>
        <end position="194"/>
    </location>
</feature>
<dbReference type="EMBL" id="CM017874">
    <property type="protein sequence ID" value="KAG1334949.1"/>
    <property type="molecule type" value="Genomic_DNA"/>
</dbReference>
<dbReference type="InterPro" id="IPR036638">
    <property type="entry name" value="HLH_DNA-bd_sf"/>
</dbReference>